<dbReference type="PANTHER" id="PTHR43738">
    <property type="entry name" value="ABC TRANSPORTER, MEMBRANE PROTEIN"/>
    <property type="match status" value="1"/>
</dbReference>
<dbReference type="InterPro" id="IPR051125">
    <property type="entry name" value="ABC-4/HrtB_transporter"/>
</dbReference>
<protein>
    <submittedName>
        <fullName evidence="9">ABC transporter permease YtrF</fullName>
    </submittedName>
</protein>
<comment type="caution">
    <text evidence="9">The sequence shown here is derived from an EMBL/GenBank/DDBJ whole genome shotgun (WGS) entry which is preliminary data.</text>
</comment>
<evidence type="ECO:0000256" key="5">
    <source>
        <dbReference type="ARBA" id="ARBA00023136"/>
    </source>
</evidence>
<evidence type="ECO:0000256" key="3">
    <source>
        <dbReference type="ARBA" id="ARBA00022692"/>
    </source>
</evidence>
<feature type="transmembrane region" description="Helical" evidence="6">
    <location>
        <begin position="255"/>
        <end position="276"/>
    </location>
</feature>
<dbReference type="Pfam" id="PF02687">
    <property type="entry name" value="FtsX"/>
    <property type="match status" value="1"/>
</dbReference>
<evidence type="ECO:0000256" key="2">
    <source>
        <dbReference type="ARBA" id="ARBA00022475"/>
    </source>
</evidence>
<dbReference type="GO" id="GO:0005886">
    <property type="term" value="C:plasma membrane"/>
    <property type="evidence" value="ECO:0007669"/>
    <property type="project" value="UniProtKB-SubCell"/>
</dbReference>
<dbReference type="AlphaFoldDB" id="A0A5C6CIZ1"/>
<keyword evidence="10" id="KW-1185">Reference proteome</keyword>
<evidence type="ECO:0000313" key="10">
    <source>
        <dbReference type="Proteomes" id="UP000318437"/>
    </source>
</evidence>
<dbReference type="PANTHER" id="PTHR43738:SF3">
    <property type="entry name" value="ABC TRANSPORTER PERMEASE"/>
    <property type="match status" value="1"/>
</dbReference>
<keyword evidence="4 6" id="KW-1133">Transmembrane helix</keyword>
<accession>A0A5C6CIZ1</accession>
<keyword evidence="2" id="KW-1003">Cell membrane</keyword>
<feature type="transmembrane region" description="Helical" evidence="6">
    <location>
        <begin position="296"/>
        <end position="323"/>
    </location>
</feature>
<dbReference type="InterPro" id="IPR003838">
    <property type="entry name" value="ABC3_permease_C"/>
</dbReference>
<proteinExistence type="predicted"/>
<evidence type="ECO:0000313" key="9">
    <source>
        <dbReference type="EMBL" id="TWU22739.1"/>
    </source>
</evidence>
<feature type="domain" description="MacB-like periplasmic core" evidence="8">
    <location>
        <begin position="19"/>
        <end position="221"/>
    </location>
</feature>
<dbReference type="EMBL" id="SJPS01000007">
    <property type="protein sequence ID" value="TWU22739.1"/>
    <property type="molecule type" value="Genomic_DNA"/>
</dbReference>
<sequence>MFKFIPYILKSLWRHRARTLLTVSGTAVALLVFCFIGAVQQGLLALTATEDAGRTLIVFQENRFCPQSSRLPQDYERTISKITGVKDVVPIKVFTNNCRASLDSIVFQGIQPEKLKAWRDFDLQSGDFTSFAAQDDAALVGVDIATRRGLKVGDKFTIGDVSVVVRGVFQSATAAENNLVFTQLEFLQRARGANEVGTVTQLEVHLNDSADPQKIAKQIDQVFKTGPVATTTRTKGMFQADTLADLAELIGFVHWLGYACVGLVLSLVATTTVMAVQDRIKEHAVLQTLGLRPSRVFALVITESLLLSTLGGILGVVGSTLLLSSSGMSVAAEGVTIAFEPSFVLAIQGVLIAIVVGILAGIAPGWQAARTEIVPALRHA</sequence>
<dbReference type="RefSeq" id="WP_146452488.1">
    <property type="nucleotide sequence ID" value="NZ_SJPS01000007.1"/>
</dbReference>
<dbReference type="Proteomes" id="UP000318437">
    <property type="component" value="Unassembled WGS sequence"/>
</dbReference>
<organism evidence="9 10">
    <name type="scientific">Bythopirellula polymerisocia</name>
    <dbReference type="NCBI Taxonomy" id="2528003"/>
    <lineage>
        <taxon>Bacteria</taxon>
        <taxon>Pseudomonadati</taxon>
        <taxon>Planctomycetota</taxon>
        <taxon>Planctomycetia</taxon>
        <taxon>Pirellulales</taxon>
        <taxon>Lacipirellulaceae</taxon>
        <taxon>Bythopirellula</taxon>
    </lineage>
</organism>
<feature type="transmembrane region" description="Helical" evidence="6">
    <location>
        <begin position="343"/>
        <end position="363"/>
    </location>
</feature>
<dbReference type="Pfam" id="PF12704">
    <property type="entry name" value="MacB_PCD"/>
    <property type="match status" value="1"/>
</dbReference>
<dbReference type="InterPro" id="IPR025857">
    <property type="entry name" value="MacB_PCD"/>
</dbReference>
<gene>
    <name evidence="9" type="primary">ytrF_2</name>
    <name evidence="9" type="ORF">Pla144_42000</name>
</gene>
<name>A0A5C6CIZ1_9BACT</name>
<evidence type="ECO:0000256" key="1">
    <source>
        <dbReference type="ARBA" id="ARBA00004651"/>
    </source>
</evidence>
<evidence type="ECO:0000259" key="7">
    <source>
        <dbReference type="Pfam" id="PF02687"/>
    </source>
</evidence>
<evidence type="ECO:0000256" key="4">
    <source>
        <dbReference type="ARBA" id="ARBA00022989"/>
    </source>
</evidence>
<keyword evidence="5 6" id="KW-0472">Membrane</keyword>
<reference evidence="9 10" key="1">
    <citation type="submission" date="2019-02" db="EMBL/GenBank/DDBJ databases">
        <title>Deep-cultivation of Planctomycetes and their phenomic and genomic characterization uncovers novel biology.</title>
        <authorList>
            <person name="Wiegand S."/>
            <person name="Jogler M."/>
            <person name="Boedeker C."/>
            <person name="Pinto D."/>
            <person name="Vollmers J."/>
            <person name="Rivas-Marin E."/>
            <person name="Kohn T."/>
            <person name="Peeters S.H."/>
            <person name="Heuer A."/>
            <person name="Rast P."/>
            <person name="Oberbeckmann S."/>
            <person name="Bunk B."/>
            <person name="Jeske O."/>
            <person name="Meyerdierks A."/>
            <person name="Storesund J.E."/>
            <person name="Kallscheuer N."/>
            <person name="Luecker S."/>
            <person name="Lage O.M."/>
            <person name="Pohl T."/>
            <person name="Merkel B.J."/>
            <person name="Hornburger P."/>
            <person name="Mueller R.-W."/>
            <person name="Bruemmer F."/>
            <person name="Labrenz M."/>
            <person name="Spormann A.M."/>
            <person name="Op Den Camp H."/>
            <person name="Overmann J."/>
            <person name="Amann R."/>
            <person name="Jetten M.S.M."/>
            <person name="Mascher T."/>
            <person name="Medema M.H."/>
            <person name="Devos D.P."/>
            <person name="Kaster A.-K."/>
            <person name="Ovreas L."/>
            <person name="Rohde M."/>
            <person name="Galperin M.Y."/>
            <person name="Jogler C."/>
        </authorList>
    </citation>
    <scope>NUCLEOTIDE SEQUENCE [LARGE SCALE GENOMIC DNA]</scope>
    <source>
        <strain evidence="9 10">Pla144</strain>
    </source>
</reference>
<dbReference type="OrthoDB" id="251089at2"/>
<keyword evidence="3 6" id="KW-0812">Transmembrane</keyword>
<evidence type="ECO:0000256" key="6">
    <source>
        <dbReference type="SAM" id="Phobius"/>
    </source>
</evidence>
<evidence type="ECO:0000259" key="8">
    <source>
        <dbReference type="Pfam" id="PF12704"/>
    </source>
</evidence>
<comment type="subcellular location">
    <subcellularLocation>
        <location evidence="1">Cell membrane</location>
        <topology evidence="1">Multi-pass membrane protein</topology>
    </subcellularLocation>
</comment>
<feature type="transmembrane region" description="Helical" evidence="6">
    <location>
        <begin position="20"/>
        <end position="39"/>
    </location>
</feature>
<feature type="domain" description="ABC3 transporter permease C-terminal" evidence="7">
    <location>
        <begin position="260"/>
        <end position="372"/>
    </location>
</feature>